<keyword evidence="3 6" id="KW-0812">Transmembrane</keyword>
<feature type="transmembrane region" description="Helical" evidence="6">
    <location>
        <begin position="87"/>
        <end position="106"/>
    </location>
</feature>
<protein>
    <submittedName>
        <fullName evidence="8">Fungal trichothecene efflux pump</fullName>
    </submittedName>
</protein>
<keyword evidence="5 6" id="KW-0472">Membrane</keyword>
<dbReference type="PROSITE" id="PS00216">
    <property type="entry name" value="SUGAR_TRANSPORT_1"/>
    <property type="match status" value="1"/>
</dbReference>
<reference evidence="8 9" key="1">
    <citation type="submission" date="2016-04" db="EMBL/GenBank/DDBJ databases">
        <title>A degradative enzymes factory behind the ericoid mycorrhizal symbiosis.</title>
        <authorList>
            <consortium name="DOE Joint Genome Institute"/>
            <person name="Martino E."/>
            <person name="Morin E."/>
            <person name="Grelet G."/>
            <person name="Kuo A."/>
            <person name="Kohler A."/>
            <person name="Daghino S."/>
            <person name="Barry K."/>
            <person name="Choi C."/>
            <person name="Cichocki N."/>
            <person name="Clum A."/>
            <person name="Copeland A."/>
            <person name="Hainaut M."/>
            <person name="Haridas S."/>
            <person name="Labutti K."/>
            <person name="Lindquist E."/>
            <person name="Lipzen A."/>
            <person name="Khouja H.-R."/>
            <person name="Murat C."/>
            <person name="Ohm R."/>
            <person name="Olson A."/>
            <person name="Spatafora J."/>
            <person name="Veneault-Fourrey C."/>
            <person name="Henrissat B."/>
            <person name="Grigoriev I."/>
            <person name="Martin F."/>
            <person name="Perotto S."/>
        </authorList>
    </citation>
    <scope>NUCLEOTIDE SEQUENCE [LARGE SCALE GENOMIC DNA]</scope>
    <source>
        <strain evidence="8 9">E</strain>
    </source>
</reference>
<evidence type="ECO:0000313" key="9">
    <source>
        <dbReference type="Proteomes" id="UP000235371"/>
    </source>
</evidence>
<dbReference type="PANTHER" id="PTHR23501">
    <property type="entry name" value="MAJOR FACILITATOR SUPERFAMILY"/>
    <property type="match status" value="1"/>
</dbReference>
<evidence type="ECO:0000313" key="8">
    <source>
        <dbReference type="EMBL" id="PMD56125.1"/>
    </source>
</evidence>
<accession>A0A2J6SZD3</accession>
<keyword evidence="4 6" id="KW-1133">Transmembrane helix</keyword>
<dbReference type="InParanoid" id="A0A2J6SZD3"/>
<dbReference type="SUPFAM" id="SSF103473">
    <property type="entry name" value="MFS general substrate transporter"/>
    <property type="match status" value="1"/>
</dbReference>
<comment type="subcellular location">
    <subcellularLocation>
        <location evidence="1">Membrane</location>
        <topology evidence="1">Multi-pass membrane protein</topology>
    </subcellularLocation>
</comment>
<organism evidence="8 9">
    <name type="scientific">Hyaloscypha bicolor E</name>
    <dbReference type="NCBI Taxonomy" id="1095630"/>
    <lineage>
        <taxon>Eukaryota</taxon>
        <taxon>Fungi</taxon>
        <taxon>Dikarya</taxon>
        <taxon>Ascomycota</taxon>
        <taxon>Pezizomycotina</taxon>
        <taxon>Leotiomycetes</taxon>
        <taxon>Helotiales</taxon>
        <taxon>Hyaloscyphaceae</taxon>
        <taxon>Hyaloscypha</taxon>
        <taxon>Hyaloscypha bicolor</taxon>
    </lineage>
</organism>
<feature type="transmembrane region" description="Helical" evidence="6">
    <location>
        <begin position="540"/>
        <end position="559"/>
    </location>
</feature>
<evidence type="ECO:0000259" key="7">
    <source>
        <dbReference type="PROSITE" id="PS50850"/>
    </source>
</evidence>
<evidence type="ECO:0000256" key="4">
    <source>
        <dbReference type="ARBA" id="ARBA00022989"/>
    </source>
</evidence>
<dbReference type="InterPro" id="IPR020846">
    <property type="entry name" value="MFS_dom"/>
</dbReference>
<dbReference type="AlphaFoldDB" id="A0A2J6SZD3"/>
<feature type="transmembrane region" description="Helical" evidence="6">
    <location>
        <begin position="324"/>
        <end position="350"/>
    </location>
</feature>
<feature type="transmembrane region" description="Helical" evidence="6">
    <location>
        <begin position="174"/>
        <end position="196"/>
    </location>
</feature>
<dbReference type="Gene3D" id="1.20.1250.20">
    <property type="entry name" value="MFS general substrate transporter like domains"/>
    <property type="match status" value="1"/>
</dbReference>
<dbReference type="EMBL" id="KZ613848">
    <property type="protein sequence ID" value="PMD56125.1"/>
    <property type="molecule type" value="Genomic_DNA"/>
</dbReference>
<dbReference type="InterPro" id="IPR005829">
    <property type="entry name" value="Sugar_transporter_CS"/>
</dbReference>
<feature type="transmembrane region" description="Helical" evidence="6">
    <location>
        <begin position="249"/>
        <end position="270"/>
    </location>
</feature>
<dbReference type="Proteomes" id="UP000235371">
    <property type="component" value="Unassembled WGS sequence"/>
</dbReference>
<dbReference type="GO" id="GO:0005886">
    <property type="term" value="C:plasma membrane"/>
    <property type="evidence" value="ECO:0007669"/>
    <property type="project" value="TreeGrafter"/>
</dbReference>
<dbReference type="Pfam" id="PF06609">
    <property type="entry name" value="TRI12"/>
    <property type="match status" value="1"/>
</dbReference>
<feature type="transmembrane region" description="Helical" evidence="6">
    <location>
        <begin position="414"/>
        <end position="432"/>
    </location>
</feature>
<evidence type="ECO:0000256" key="5">
    <source>
        <dbReference type="ARBA" id="ARBA00023136"/>
    </source>
</evidence>
<evidence type="ECO:0000256" key="6">
    <source>
        <dbReference type="SAM" id="Phobius"/>
    </source>
</evidence>
<feature type="transmembrane region" description="Helical" evidence="6">
    <location>
        <begin position="389"/>
        <end position="408"/>
    </location>
</feature>
<feature type="transmembrane region" description="Helical" evidence="6">
    <location>
        <begin position="208"/>
        <end position="228"/>
    </location>
</feature>
<keyword evidence="9" id="KW-1185">Reference proteome</keyword>
<evidence type="ECO:0000256" key="2">
    <source>
        <dbReference type="ARBA" id="ARBA00022448"/>
    </source>
</evidence>
<feature type="transmembrane region" description="Helical" evidence="6">
    <location>
        <begin position="118"/>
        <end position="136"/>
    </location>
</feature>
<dbReference type="GO" id="GO:0022857">
    <property type="term" value="F:transmembrane transporter activity"/>
    <property type="evidence" value="ECO:0007669"/>
    <property type="project" value="InterPro"/>
</dbReference>
<feature type="transmembrane region" description="Helical" evidence="6">
    <location>
        <begin position="282"/>
        <end position="303"/>
    </location>
</feature>
<gene>
    <name evidence="8" type="ORF">K444DRAFT_615921</name>
</gene>
<sequence>MSQNAISDGEAFASTALSEKASPDPVVADVRTFDIDSQDLPEGYFRSPYFIGTLVAAGLSLSAGAGTFALAAPVLGVINADIGPDPNYLWVGLVYILTLALGQLLVGRLSDLFGRRWFFISGSVLSLIGCIVSAVATSIPMLIGGTTLIGFAAASQLSYPFVIGELVPFKHRFLSMGFVYCWGFPLDGFGPAVSYAFVQHSKHTWRSIYYLFIGINFLAVVFWFLFYFPPSFDERWAHKKTRRQVIQDFDFIGLILFCGGIVTFLMGISWGGALYPWKSAHVIGTIIVGFFSLVAFILYEIFVPLKEPLVPMHLFRNIRWVADIFMIALGASVYFCFAIVWPIMVFALYTSDLTKGGFLCCVTGLGTNSGQIVSGVLGKRIGKQKYQLIVAATLMGLFLGAGACATPYNQNTIAALLFLGCFSMGWLTNIGLTISGMIIPTQAEIGTAIGVGACIRETVSTIAGTVYTVILANRLARTIPAEVPPKLIAAGLPSSSVAAFLSAVTVGTPEAFSKVAGLTSAIESVGIAAYKVASSHAYQTVFYSTIAFSALAIFCSLWVPNVDDMMTDRVVATLHKRKDEEAGEK</sequence>
<dbReference type="PROSITE" id="PS50850">
    <property type="entry name" value="MFS"/>
    <property type="match status" value="1"/>
</dbReference>
<dbReference type="PANTHER" id="PTHR23501:SF109">
    <property type="entry name" value="MAJOR FACILITATOR SUPERFAMILY (MFS) PROFILE DOMAIN-CONTAINING PROTEIN-RELATED"/>
    <property type="match status" value="1"/>
</dbReference>
<proteinExistence type="predicted"/>
<dbReference type="InterPro" id="IPR010573">
    <property type="entry name" value="MFS_Str1/Tri12-like"/>
</dbReference>
<dbReference type="CDD" id="cd06179">
    <property type="entry name" value="MFS_TRI12_like"/>
    <property type="match status" value="1"/>
</dbReference>
<dbReference type="InterPro" id="IPR053791">
    <property type="entry name" value="MFS_Tri12-like"/>
</dbReference>
<dbReference type="GeneID" id="36588901"/>
<dbReference type="InterPro" id="IPR036259">
    <property type="entry name" value="MFS_trans_sf"/>
</dbReference>
<feature type="domain" description="Major facilitator superfamily (MFS) profile" evidence="7">
    <location>
        <begin position="52"/>
        <end position="564"/>
    </location>
</feature>
<feature type="transmembrane region" description="Helical" evidence="6">
    <location>
        <begin position="142"/>
        <end position="162"/>
    </location>
</feature>
<dbReference type="RefSeq" id="XP_024733029.1">
    <property type="nucleotide sequence ID" value="XM_024880824.1"/>
</dbReference>
<dbReference type="OrthoDB" id="4139357at2759"/>
<name>A0A2J6SZD3_9HELO</name>
<evidence type="ECO:0000256" key="1">
    <source>
        <dbReference type="ARBA" id="ARBA00004141"/>
    </source>
</evidence>
<keyword evidence="2" id="KW-0813">Transport</keyword>
<evidence type="ECO:0000256" key="3">
    <source>
        <dbReference type="ARBA" id="ARBA00022692"/>
    </source>
</evidence>
<feature type="transmembrane region" description="Helical" evidence="6">
    <location>
        <begin position="49"/>
        <end position="75"/>
    </location>
</feature>